<protein>
    <submittedName>
        <fullName evidence="1">Uncharacterized protein</fullName>
    </submittedName>
</protein>
<accession>A0A450TMB7</accession>
<gene>
    <name evidence="1" type="ORF">BECKFW1821C_GA0114237_101640</name>
</gene>
<evidence type="ECO:0000313" key="1">
    <source>
        <dbReference type="EMBL" id="VFJ68860.1"/>
    </source>
</evidence>
<proteinExistence type="predicted"/>
<dbReference type="EMBL" id="CAADFE010000016">
    <property type="protein sequence ID" value="VFJ68860.1"/>
    <property type="molecule type" value="Genomic_DNA"/>
</dbReference>
<dbReference type="AlphaFoldDB" id="A0A450TMB7"/>
<organism evidence="1">
    <name type="scientific">Candidatus Kentrum sp. FW</name>
    <dbReference type="NCBI Taxonomy" id="2126338"/>
    <lineage>
        <taxon>Bacteria</taxon>
        <taxon>Pseudomonadati</taxon>
        <taxon>Pseudomonadota</taxon>
        <taxon>Gammaproteobacteria</taxon>
        <taxon>Candidatus Kentrum</taxon>
    </lineage>
</organism>
<name>A0A450TMB7_9GAMM</name>
<reference evidence="1" key="1">
    <citation type="submission" date="2019-02" db="EMBL/GenBank/DDBJ databases">
        <authorList>
            <person name="Gruber-Vodicka R. H."/>
            <person name="Seah K. B. B."/>
        </authorList>
    </citation>
    <scope>NUCLEOTIDE SEQUENCE</scope>
    <source>
        <strain evidence="1">BECK_BZ131</strain>
    </source>
</reference>
<sequence length="148" mass="15837">MGFEPVYFRFTDCAIDEFHGSAPLHLPPTTFSISTLQIAPYVYAPACCDCLNVGDFTQDFEFHCPSISNSGGATGRSPLRRAGTHGFSLPGVVETHRLLGVPDIGLDLIGQRLQGGLFFVDGLDGVCRGSRGTLTPIYAARGNGEGWL</sequence>